<evidence type="ECO:0000313" key="2">
    <source>
        <dbReference type="EMBL" id="CUU59192.1"/>
    </source>
</evidence>
<dbReference type="EMBL" id="FAOZ01000025">
    <property type="protein sequence ID" value="CUU59192.1"/>
    <property type="molecule type" value="Genomic_DNA"/>
</dbReference>
<feature type="domain" description="DUF397" evidence="1">
    <location>
        <begin position="9"/>
        <end position="62"/>
    </location>
</feature>
<dbReference type="Proteomes" id="UP000198802">
    <property type="component" value="Unassembled WGS sequence"/>
</dbReference>
<dbReference type="RefSeq" id="WP_054571064.1">
    <property type="nucleotide sequence ID" value="NZ_FAOZ01000025.1"/>
</dbReference>
<evidence type="ECO:0000313" key="3">
    <source>
        <dbReference type="Proteomes" id="UP000198802"/>
    </source>
</evidence>
<gene>
    <name evidence="2" type="ORF">Ga0074812_12582</name>
</gene>
<proteinExistence type="predicted"/>
<organism evidence="2 3">
    <name type="scientific">Parafrankia irregularis</name>
    <dbReference type="NCBI Taxonomy" id="795642"/>
    <lineage>
        <taxon>Bacteria</taxon>
        <taxon>Bacillati</taxon>
        <taxon>Actinomycetota</taxon>
        <taxon>Actinomycetes</taxon>
        <taxon>Frankiales</taxon>
        <taxon>Frankiaceae</taxon>
        <taxon>Parafrankia</taxon>
    </lineage>
</organism>
<name>A0A0S4QWM3_9ACTN</name>
<dbReference type="Pfam" id="PF04149">
    <property type="entry name" value="DUF397"/>
    <property type="match status" value="1"/>
</dbReference>
<accession>A0A0S4QWM3</accession>
<dbReference type="AlphaFoldDB" id="A0A0S4QWM3"/>
<evidence type="ECO:0000259" key="1">
    <source>
        <dbReference type="Pfam" id="PF04149"/>
    </source>
</evidence>
<dbReference type="InterPro" id="IPR007278">
    <property type="entry name" value="DUF397"/>
</dbReference>
<sequence>MSTELPGGLTWVKATASNDKGACVEVAKLPDGGRAVRHSQDPDGPMLRYTEAEWTAFLDGARKGEFG</sequence>
<keyword evidence="3" id="KW-1185">Reference proteome</keyword>
<protein>
    <recommendedName>
        <fullName evidence="1">DUF397 domain-containing protein</fullName>
    </recommendedName>
</protein>
<reference evidence="3" key="1">
    <citation type="submission" date="2015-11" db="EMBL/GenBank/DDBJ databases">
        <authorList>
            <person name="Varghese N."/>
        </authorList>
    </citation>
    <scope>NUCLEOTIDE SEQUENCE [LARGE SCALE GENOMIC DNA]</scope>
    <source>
        <strain evidence="3">DSM 45899</strain>
    </source>
</reference>